<feature type="compositionally biased region" description="Basic and acidic residues" evidence="1">
    <location>
        <begin position="217"/>
        <end position="229"/>
    </location>
</feature>
<feature type="non-terminal residue" evidence="2">
    <location>
        <position position="1"/>
    </location>
</feature>
<dbReference type="AlphaFoldDB" id="A0A1E1WAT7"/>
<reference evidence="2" key="1">
    <citation type="submission" date="2015-09" db="EMBL/GenBank/DDBJ databases">
        <title>De novo assembly of Pectinophora gossypiella (Pink Bollworm) gut transcriptome.</title>
        <authorList>
            <person name="Tassone E.E."/>
        </authorList>
    </citation>
    <scope>NUCLEOTIDE SEQUENCE</scope>
</reference>
<sequence length="470" mass="53360">RINNSTRRIKDSTSHQQVDFVLSISRRQRRTIKSYRLTIYVGFQIMAEQTTMGQLAAVPCEDEEDKSPFQAIVYAVEELFPKGWRSWKVFDYSFKDVFGDEISQNIDAKVRFAIPITVLARAFDLSAQSVSERRFRAIKSRVLRWPLGRALLYAHHNIMEKIHEPDYQAFMDTVKELKPALVNRHKASCQLRGVEPDGSFDDSVSSASQKRHSTSSLDDRAAPKRVKAQEDNNQLLAAVLNKQMEMIDRLLNVSTEQNENIKKLLSQTQDCPKTDKGPDLNESFESVPDSTNSDEEMETGSYSAESITKRSITSNSRESVLRDQIAEAQRQLAALQSEEDIDDDTREAYTFAPFTIEKEPKIARADPGLLKQDIENLFITTRGAVKSASRSIIAGWIRTLFKEAGISASAGSFRAAVSSDMWSSNRFNIEDVLKRGNWRSRNTFINYYFKEVPKQPRVVSNALVDSFIAV</sequence>
<evidence type="ECO:0000313" key="2">
    <source>
        <dbReference type="EMBL" id="JAT83971.1"/>
    </source>
</evidence>
<proteinExistence type="predicted"/>
<name>A0A1E1WAT7_PECGO</name>
<feature type="region of interest" description="Disordered" evidence="1">
    <location>
        <begin position="192"/>
        <end position="229"/>
    </location>
</feature>
<gene>
    <name evidence="2" type="ORF">g.9731</name>
</gene>
<dbReference type="EMBL" id="GDQN01007083">
    <property type="protein sequence ID" value="JAT83971.1"/>
    <property type="molecule type" value="Transcribed_RNA"/>
</dbReference>
<evidence type="ECO:0000256" key="1">
    <source>
        <dbReference type="SAM" id="MobiDB-lite"/>
    </source>
</evidence>
<organism evidence="2">
    <name type="scientific">Pectinophora gossypiella</name>
    <name type="common">Cotton pink bollworm</name>
    <name type="synonym">Depressaria gossypiella</name>
    <dbReference type="NCBI Taxonomy" id="13191"/>
    <lineage>
        <taxon>Eukaryota</taxon>
        <taxon>Metazoa</taxon>
        <taxon>Ecdysozoa</taxon>
        <taxon>Arthropoda</taxon>
        <taxon>Hexapoda</taxon>
        <taxon>Insecta</taxon>
        <taxon>Pterygota</taxon>
        <taxon>Neoptera</taxon>
        <taxon>Endopterygota</taxon>
        <taxon>Lepidoptera</taxon>
        <taxon>Glossata</taxon>
        <taxon>Ditrysia</taxon>
        <taxon>Gelechioidea</taxon>
        <taxon>Gelechiidae</taxon>
        <taxon>Apatetrinae</taxon>
        <taxon>Pectinophora</taxon>
    </lineage>
</organism>
<protein>
    <submittedName>
        <fullName evidence="2">Uncharacterized protein</fullName>
    </submittedName>
</protein>
<feature type="compositionally biased region" description="Polar residues" evidence="1">
    <location>
        <begin position="300"/>
        <end position="309"/>
    </location>
</feature>
<accession>A0A1E1WAT7</accession>
<dbReference type="OrthoDB" id="7484669at2759"/>
<feature type="region of interest" description="Disordered" evidence="1">
    <location>
        <begin position="267"/>
        <end position="309"/>
    </location>
</feature>